<feature type="region of interest" description="Disordered" evidence="1">
    <location>
        <begin position="142"/>
        <end position="163"/>
    </location>
</feature>
<evidence type="ECO:0000313" key="3">
    <source>
        <dbReference type="Proteomes" id="UP000481861"/>
    </source>
</evidence>
<gene>
    <name evidence="2" type="ORF">BDV95DRAFT_558385</name>
</gene>
<accession>A0A7C8IP80</accession>
<keyword evidence="3" id="KW-1185">Reference proteome</keyword>
<dbReference type="EMBL" id="JAADJZ010000002">
    <property type="protein sequence ID" value="KAF2877047.1"/>
    <property type="molecule type" value="Genomic_DNA"/>
</dbReference>
<protein>
    <submittedName>
        <fullName evidence="2">Uncharacterized protein</fullName>
    </submittedName>
</protein>
<proteinExistence type="predicted"/>
<evidence type="ECO:0000256" key="1">
    <source>
        <dbReference type="SAM" id="MobiDB-lite"/>
    </source>
</evidence>
<reference evidence="2 3" key="1">
    <citation type="submission" date="2020-01" db="EMBL/GenBank/DDBJ databases">
        <authorList>
            <consortium name="DOE Joint Genome Institute"/>
            <person name="Haridas S."/>
            <person name="Albert R."/>
            <person name="Binder M."/>
            <person name="Bloem J."/>
            <person name="Labutti K."/>
            <person name="Salamov A."/>
            <person name="Andreopoulos B."/>
            <person name="Baker S.E."/>
            <person name="Barry K."/>
            <person name="Bills G."/>
            <person name="Bluhm B.H."/>
            <person name="Cannon C."/>
            <person name="Castanera R."/>
            <person name="Culley D.E."/>
            <person name="Daum C."/>
            <person name="Ezra D."/>
            <person name="Gonzalez J.B."/>
            <person name="Henrissat B."/>
            <person name="Kuo A."/>
            <person name="Liang C."/>
            <person name="Lipzen A."/>
            <person name="Lutzoni F."/>
            <person name="Magnuson J."/>
            <person name="Mondo S."/>
            <person name="Nolan M."/>
            <person name="Ohm R."/>
            <person name="Pangilinan J."/>
            <person name="Park H.-J.H."/>
            <person name="Ramirez L."/>
            <person name="Alfaro M."/>
            <person name="Sun H."/>
            <person name="Tritt A."/>
            <person name="Yoshinaga Y."/>
            <person name="Zwiers L.-H.L."/>
            <person name="Turgeon B.G."/>
            <person name="Goodwin S.B."/>
            <person name="Spatafora J.W."/>
            <person name="Crous P.W."/>
            <person name="Grigoriev I.V."/>
        </authorList>
    </citation>
    <scope>NUCLEOTIDE SEQUENCE [LARGE SCALE GENOMIC DNA]</scope>
    <source>
        <strain evidence="2 3">CBS 611.86</strain>
    </source>
</reference>
<dbReference type="AlphaFoldDB" id="A0A7C8IP80"/>
<evidence type="ECO:0000313" key="2">
    <source>
        <dbReference type="EMBL" id="KAF2877047.1"/>
    </source>
</evidence>
<comment type="caution">
    <text evidence="2">The sequence shown here is derived from an EMBL/GenBank/DDBJ whole genome shotgun (WGS) entry which is preliminary data.</text>
</comment>
<dbReference type="Proteomes" id="UP000481861">
    <property type="component" value="Unassembled WGS sequence"/>
</dbReference>
<name>A0A7C8IP80_9PLEO</name>
<organism evidence="2 3">
    <name type="scientific">Massariosphaeria phaeospora</name>
    <dbReference type="NCBI Taxonomy" id="100035"/>
    <lineage>
        <taxon>Eukaryota</taxon>
        <taxon>Fungi</taxon>
        <taxon>Dikarya</taxon>
        <taxon>Ascomycota</taxon>
        <taxon>Pezizomycotina</taxon>
        <taxon>Dothideomycetes</taxon>
        <taxon>Pleosporomycetidae</taxon>
        <taxon>Pleosporales</taxon>
        <taxon>Pleosporales incertae sedis</taxon>
        <taxon>Massariosphaeria</taxon>
    </lineage>
</organism>
<feature type="compositionally biased region" description="Basic and acidic residues" evidence="1">
    <location>
        <begin position="142"/>
        <end position="155"/>
    </location>
</feature>
<sequence length="163" mass="18525">MATHSTLHLHIPKDDLTPLTTLFLSHAQTSRAPLAFPVLLTSKHPSLSFTLSLRYTGSDFCCYESDNAAIHWPDLYALVEQRSPILGCWLERGGVRIRCRVVLPGSSAPTYNYWVVRTVRWKEKRSWGRWVRWVAGKVVVQKREEDEAGSKRDSESSGQSRGL</sequence>